<dbReference type="SMART" id="SM01092">
    <property type="entry name" value="CO_deh_flav_C"/>
    <property type="match status" value="1"/>
</dbReference>
<dbReference type="PANTHER" id="PTHR42659:SF1">
    <property type="entry name" value="OXIDOREDUCTASE"/>
    <property type="match status" value="1"/>
</dbReference>
<dbReference type="InterPro" id="IPR036683">
    <property type="entry name" value="CO_DH_flav_C_dom_sf"/>
</dbReference>
<dbReference type="InterPro" id="IPR016169">
    <property type="entry name" value="FAD-bd_PCMH_sub2"/>
</dbReference>
<dbReference type="RefSeq" id="WP_128949299.1">
    <property type="nucleotide sequence ID" value="NZ_CP030053.1"/>
</dbReference>
<evidence type="ECO:0000259" key="3">
    <source>
        <dbReference type="PROSITE" id="PS51387"/>
    </source>
</evidence>
<feature type="domain" description="FAD-binding PCMH-type" evidence="3">
    <location>
        <begin position="1"/>
        <end position="222"/>
    </location>
</feature>
<keyword evidence="2" id="KW-0274">FAD</keyword>
<dbReference type="InterPro" id="IPR016166">
    <property type="entry name" value="FAD-bd_PCMH"/>
</dbReference>
<evidence type="ECO:0000313" key="4">
    <source>
        <dbReference type="EMBL" id="QAU44516.1"/>
    </source>
</evidence>
<dbReference type="InterPro" id="IPR005107">
    <property type="entry name" value="CO_DH_flav_C"/>
</dbReference>
<protein>
    <submittedName>
        <fullName evidence="4">Xanthine dehydrogenase family protein subunit M</fullName>
    </submittedName>
</protein>
<name>A0AAE6C6K0_9BRAD</name>
<dbReference type="PANTHER" id="PTHR42659">
    <property type="entry name" value="XANTHINE DEHYDROGENASE SUBUNIT C-RELATED"/>
    <property type="match status" value="1"/>
</dbReference>
<dbReference type="KEGG" id="bgz:XH91_03540"/>
<evidence type="ECO:0000313" key="5">
    <source>
        <dbReference type="EMBL" id="RXH12686.1"/>
    </source>
</evidence>
<evidence type="ECO:0000313" key="6">
    <source>
        <dbReference type="Proteomes" id="UP000288972"/>
    </source>
</evidence>
<dbReference type="Gene3D" id="3.30.390.50">
    <property type="entry name" value="CO dehydrogenase flavoprotein, C-terminal domain"/>
    <property type="match status" value="1"/>
</dbReference>
<gene>
    <name evidence="5" type="ORF">EAS56_17150</name>
    <name evidence="4" type="ORF">XH91_03540</name>
</gene>
<evidence type="ECO:0000256" key="2">
    <source>
        <dbReference type="ARBA" id="ARBA00022827"/>
    </source>
</evidence>
<sequence length="329" mass="34239">MSGPSFHYIRATEIGDAVAACVRPGATYLAGGTDLLQLWKAGLAAPRDVIDISRLPLADIFVDDSTLVLGALARLSEVAAHPDVTARHPLICAAILASASGQIRNQATIGGNLLQRTRCPYFRDRGLACNKHDPGSGCGARHGENRQAALFGGSAGCVATHASDLAVALAALDAEIVVASATGERRLALEDLYPLPGATTAPDSSLAAGDMITAIHVRDASRFATRSTYLKIRDRASFEFAVVSVAAALRIEDGVIAEVRLAAGGVAPLPWRLRPSEAALVGRVPTQQAFVAAAELAIEGASPLENNAFKIPLLRNAVIRTLQTVGGQS</sequence>
<dbReference type="EMBL" id="RDQZ01000012">
    <property type="protein sequence ID" value="RXH12686.1"/>
    <property type="molecule type" value="Genomic_DNA"/>
</dbReference>
<evidence type="ECO:0000313" key="7">
    <source>
        <dbReference type="Proteomes" id="UP000290401"/>
    </source>
</evidence>
<dbReference type="InterPro" id="IPR036318">
    <property type="entry name" value="FAD-bd_PCMH-like_sf"/>
</dbReference>
<dbReference type="EMBL" id="CP030053">
    <property type="protein sequence ID" value="QAU44516.1"/>
    <property type="molecule type" value="Genomic_DNA"/>
</dbReference>
<proteinExistence type="predicted"/>
<dbReference type="InterPro" id="IPR002346">
    <property type="entry name" value="Mopterin_DH_FAD-bd"/>
</dbReference>
<dbReference type="Pfam" id="PF03450">
    <property type="entry name" value="CO_deh_flav_C"/>
    <property type="match status" value="1"/>
</dbReference>
<organism evidence="4 6">
    <name type="scientific">Bradyrhizobium guangzhouense</name>
    <dbReference type="NCBI Taxonomy" id="1325095"/>
    <lineage>
        <taxon>Bacteria</taxon>
        <taxon>Pseudomonadati</taxon>
        <taxon>Pseudomonadota</taxon>
        <taxon>Alphaproteobacteria</taxon>
        <taxon>Hyphomicrobiales</taxon>
        <taxon>Nitrobacteraceae</taxon>
        <taxon>Bradyrhizobium</taxon>
    </lineage>
</organism>
<keyword evidence="1" id="KW-0285">Flavoprotein</keyword>
<dbReference type="SUPFAM" id="SSF55447">
    <property type="entry name" value="CO dehydrogenase flavoprotein C-terminal domain-like"/>
    <property type="match status" value="1"/>
</dbReference>
<dbReference type="Proteomes" id="UP000288972">
    <property type="component" value="Chromosome"/>
</dbReference>
<dbReference type="SUPFAM" id="SSF56176">
    <property type="entry name" value="FAD-binding/transporter-associated domain-like"/>
    <property type="match status" value="1"/>
</dbReference>
<dbReference type="GO" id="GO:0071949">
    <property type="term" value="F:FAD binding"/>
    <property type="evidence" value="ECO:0007669"/>
    <property type="project" value="InterPro"/>
</dbReference>
<keyword evidence="7" id="KW-1185">Reference proteome</keyword>
<dbReference type="Pfam" id="PF00941">
    <property type="entry name" value="FAD_binding_5"/>
    <property type="match status" value="1"/>
</dbReference>
<dbReference type="GO" id="GO:0016491">
    <property type="term" value="F:oxidoreductase activity"/>
    <property type="evidence" value="ECO:0007669"/>
    <property type="project" value="InterPro"/>
</dbReference>
<dbReference type="Proteomes" id="UP000290401">
    <property type="component" value="Unassembled WGS sequence"/>
</dbReference>
<reference evidence="5 7" key="2">
    <citation type="submission" date="2018-10" db="EMBL/GenBank/DDBJ databases">
        <title>Bradyrhizobium sp. nov., effective nodules isolated from peanut in China.</title>
        <authorList>
            <person name="Li Y."/>
        </authorList>
    </citation>
    <scope>NUCLEOTIDE SEQUENCE [LARGE SCALE GENOMIC DNA]</scope>
    <source>
        <strain evidence="5 7">CCBAU 53426</strain>
    </source>
</reference>
<reference evidence="4 6" key="1">
    <citation type="submission" date="2018-06" db="EMBL/GenBank/DDBJ databases">
        <title>Comparative genomics of rhizobia nodulating Arachis hypogaea in China.</title>
        <authorList>
            <person name="Li Y."/>
        </authorList>
    </citation>
    <scope>NUCLEOTIDE SEQUENCE [LARGE SCALE GENOMIC DNA]</scope>
    <source>
        <strain evidence="4 6">CCBAU 51670</strain>
    </source>
</reference>
<accession>A0AAE6C6K0</accession>
<evidence type="ECO:0000256" key="1">
    <source>
        <dbReference type="ARBA" id="ARBA00022630"/>
    </source>
</evidence>
<dbReference type="Gene3D" id="3.30.465.10">
    <property type="match status" value="2"/>
</dbReference>
<dbReference type="InterPro" id="IPR051312">
    <property type="entry name" value="Diverse_Substr_Oxidored"/>
</dbReference>
<dbReference type="Gene3D" id="3.30.43.10">
    <property type="entry name" value="Uridine Diphospho-n-acetylenolpyruvylglucosamine Reductase, domain 2"/>
    <property type="match status" value="1"/>
</dbReference>
<dbReference type="AlphaFoldDB" id="A0AAE6C6K0"/>
<dbReference type="InterPro" id="IPR016167">
    <property type="entry name" value="FAD-bd_PCMH_sub1"/>
</dbReference>
<dbReference type="PROSITE" id="PS51387">
    <property type="entry name" value="FAD_PCMH"/>
    <property type="match status" value="1"/>
</dbReference>